<gene>
    <name evidence="1" type="ORF">S01H1_18345</name>
</gene>
<sequence length="78" mass="8400">MALIGYTTEPIDNWFDINTKIKGLGKFPGVGTISVTSISAWLLIASPQQVKLAIYEGDLEPENLVVQAPMYTESGVSA</sequence>
<proteinExistence type="predicted"/>
<name>X0TUK7_9ZZZZ</name>
<dbReference type="EMBL" id="BARS01009805">
    <property type="protein sequence ID" value="GAF79805.1"/>
    <property type="molecule type" value="Genomic_DNA"/>
</dbReference>
<protein>
    <submittedName>
        <fullName evidence="1">Uncharacterized protein</fullName>
    </submittedName>
</protein>
<feature type="non-terminal residue" evidence="1">
    <location>
        <position position="78"/>
    </location>
</feature>
<organism evidence="1">
    <name type="scientific">marine sediment metagenome</name>
    <dbReference type="NCBI Taxonomy" id="412755"/>
    <lineage>
        <taxon>unclassified sequences</taxon>
        <taxon>metagenomes</taxon>
        <taxon>ecological metagenomes</taxon>
    </lineage>
</organism>
<dbReference type="AlphaFoldDB" id="X0TUK7"/>
<comment type="caution">
    <text evidence="1">The sequence shown here is derived from an EMBL/GenBank/DDBJ whole genome shotgun (WGS) entry which is preliminary data.</text>
</comment>
<reference evidence="1" key="1">
    <citation type="journal article" date="2014" name="Front. Microbiol.">
        <title>High frequency of phylogenetically diverse reductive dehalogenase-homologous genes in deep subseafloor sedimentary metagenomes.</title>
        <authorList>
            <person name="Kawai M."/>
            <person name="Futagami T."/>
            <person name="Toyoda A."/>
            <person name="Takaki Y."/>
            <person name="Nishi S."/>
            <person name="Hori S."/>
            <person name="Arai W."/>
            <person name="Tsubouchi T."/>
            <person name="Morono Y."/>
            <person name="Uchiyama I."/>
            <person name="Ito T."/>
            <person name="Fujiyama A."/>
            <person name="Inagaki F."/>
            <person name="Takami H."/>
        </authorList>
    </citation>
    <scope>NUCLEOTIDE SEQUENCE</scope>
    <source>
        <strain evidence="1">Expedition CK06-06</strain>
    </source>
</reference>
<accession>X0TUK7</accession>
<evidence type="ECO:0000313" key="1">
    <source>
        <dbReference type="EMBL" id="GAF79805.1"/>
    </source>
</evidence>